<gene>
    <name evidence="2" type="ORF">Nepgr_022331</name>
</gene>
<sequence>MGVFWSAISTSPAHKTFSRTSMQPDDVKVAGVAAGKRDYNMIPIILDTSAASNGKEKPNAAAKMEPYGTDGKSIVGVDKSILGQDGSNDKFSEYINRARSRFQAAPSFVENGMAASPTTEAEAEQRSLK</sequence>
<comment type="caution">
    <text evidence="2">The sequence shown here is derived from an EMBL/GenBank/DDBJ whole genome shotgun (WGS) entry which is preliminary data.</text>
</comment>
<dbReference type="EMBL" id="BSYO01000022">
    <property type="protein sequence ID" value="GMH20490.1"/>
    <property type="molecule type" value="Genomic_DNA"/>
</dbReference>
<organism evidence="2 3">
    <name type="scientific">Nepenthes gracilis</name>
    <name type="common">Slender pitcher plant</name>
    <dbReference type="NCBI Taxonomy" id="150966"/>
    <lineage>
        <taxon>Eukaryota</taxon>
        <taxon>Viridiplantae</taxon>
        <taxon>Streptophyta</taxon>
        <taxon>Embryophyta</taxon>
        <taxon>Tracheophyta</taxon>
        <taxon>Spermatophyta</taxon>
        <taxon>Magnoliopsida</taxon>
        <taxon>eudicotyledons</taxon>
        <taxon>Gunneridae</taxon>
        <taxon>Pentapetalae</taxon>
        <taxon>Caryophyllales</taxon>
        <taxon>Nepenthaceae</taxon>
        <taxon>Nepenthes</taxon>
    </lineage>
</organism>
<evidence type="ECO:0000313" key="2">
    <source>
        <dbReference type="EMBL" id="GMH20490.1"/>
    </source>
</evidence>
<evidence type="ECO:0000313" key="3">
    <source>
        <dbReference type="Proteomes" id="UP001279734"/>
    </source>
</evidence>
<dbReference type="Proteomes" id="UP001279734">
    <property type="component" value="Unassembled WGS sequence"/>
</dbReference>
<protein>
    <submittedName>
        <fullName evidence="2">Uncharacterized protein</fullName>
    </submittedName>
</protein>
<dbReference type="AlphaFoldDB" id="A0AAD3XY33"/>
<keyword evidence="3" id="KW-1185">Reference proteome</keyword>
<reference evidence="2" key="1">
    <citation type="submission" date="2023-05" db="EMBL/GenBank/DDBJ databases">
        <title>Nepenthes gracilis genome sequencing.</title>
        <authorList>
            <person name="Fukushima K."/>
        </authorList>
    </citation>
    <scope>NUCLEOTIDE SEQUENCE</scope>
    <source>
        <strain evidence="2">SING2019-196</strain>
    </source>
</reference>
<evidence type="ECO:0000256" key="1">
    <source>
        <dbReference type="SAM" id="MobiDB-lite"/>
    </source>
</evidence>
<proteinExistence type="predicted"/>
<accession>A0AAD3XY33</accession>
<name>A0AAD3XY33_NEPGR</name>
<feature type="region of interest" description="Disordered" evidence="1">
    <location>
        <begin position="109"/>
        <end position="129"/>
    </location>
</feature>